<evidence type="ECO:0000259" key="4">
    <source>
        <dbReference type="PROSITE" id="PS50932"/>
    </source>
</evidence>
<keyword evidence="6" id="KW-1185">Reference proteome</keyword>
<keyword evidence="3" id="KW-0804">Transcription</keyword>
<organism evidence="5 6">
    <name type="scientific">Paenibacillus helianthi</name>
    <dbReference type="NCBI Taxonomy" id="1349432"/>
    <lineage>
        <taxon>Bacteria</taxon>
        <taxon>Bacillati</taxon>
        <taxon>Bacillota</taxon>
        <taxon>Bacilli</taxon>
        <taxon>Bacillales</taxon>
        <taxon>Paenibacillaceae</taxon>
        <taxon>Paenibacillus</taxon>
    </lineage>
</organism>
<sequence length="344" mass="37764">MKVTITDIASAAGVAKSTVSKVLNDSPKISQETKHKVREIMKQMNYTPSSIATGLARQSSSNIGLLIDMSKSSEFLNQFFYSIIGGIESVIGSMKYELTIANVEHNHPEGHFLHRLIRSKRVDGLIANTSVLTEELCMELNRLQFPYISLGEVAGSECWADFDNEAGGRMLTRHLLEEGYSAVAFVGGQEGDPLFIRRLEGCREELLKAGLSLPEQWIMNGAAEEAVGYQAAKQLLRSETPPDSLICMSNFAAFGALQAARELGVQIPAELGIATFDEYPLSRYTTPPLTSLNLDTFHLGVSAGELLMERIDGKNEAGRGLLLKPELIPRESTLRKVRETGFPK</sequence>
<accession>A0ABX3EK47</accession>
<dbReference type="SMART" id="SM00354">
    <property type="entry name" value="HTH_LACI"/>
    <property type="match status" value="1"/>
</dbReference>
<dbReference type="SUPFAM" id="SSF53822">
    <property type="entry name" value="Periplasmic binding protein-like I"/>
    <property type="match status" value="1"/>
</dbReference>
<evidence type="ECO:0000256" key="3">
    <source>
        <dbReference type="ARBA" id="ARBA00023163"/>
    </source>
</evidence>
<evidence type="ECO:0000313" key="6">
    <source>
        <dbReference type="Proteomes" id="UP000186058"/>
    </source>
</evidence>
<keyword evidence="1" id="KW-0805">Transcription regulation</keyword>
<evidence type="ECO:0000256" key="2">
    <source>
        <dbReference type="ARBA" id="ARBA00023125"/>
    </source>
</evidence>
<name>A0ABX3EK47_9BACL</name>
<dbReference type="CDD" id="cd01392">
    <property type="entry name" value="HTH_LacI"/>
    <property type="match status" value="1"/>
</dbReference>
<dbReference type="Pfam" id="PF00356">
    <property type="entry name" value="LacI"/>
    <property type="match status" value="1"/>
</dbReference>
<dbReference type="Gene3D" id="3.40.50.2300">
    <property type="match status" value="2"/>
</dbReference>
<keyword evidence="2" id="KW-0238">DNA-binding</keyword>
<dbReference type="InterPro" id="IPR046335">
    <property type="entry name" value="LacI/GalR-like_sensor"/>
</dbReference>
<dbReference type="InterPro" id="IPR028082">
    <property type="entry name" value="Peripla_BP_I"/>
</dbReference>
<feature type="domain" description="HTH lacI-type" evidence="4">
    <location>
        <begin position="3"/>
        <end position="57"/>
    </location>
</feature>
<dbReference type="PROSITE" id="PS50932">
    <property type="entry name" value="HTH_LACI_2"/>
    <property type="match status" value="1"/>
</dbReference>
<dbReference type="PANTHER" id="PTHR30146:SF109">
    <property type="entry name" value="HTH-TYPE TRANSCRIPTIONAL REGULATOR GALS"/>
    <property type="match status" value="1"/>
</dbReference>
<dbReference type="PANTHER" id="PTHR30146">
    <property type="entry name" value="LACI-RELATED TRANSCRIPTIONAL REPRESSOR"/>
    <property type="match status" value="1"/>
</dbReference>
<dbReference type="SUPFAM" id="SSF47413">
    <property type="entry name" value="lambda repressor-like DNA-binding domains"/>
    <property type="match status" value="1"/>
</dbReference>
<gene>
    <name evidence="5" type="ORF">A3844_23350</name>
</gene>
<reference evidence="5 6" key="1">
    <citation type="submission" date="2016-03" db="EMBL/GenBank/DDBJ databases">
        <authorList>
            <person name="Sant'Anna F.H."/>
            <person name="Ambrosini A."/>
            <person name="Souza R."/>
            <person name="Bach E."/>
            <person name="Fernandes G."/>
            <person name="Balsanelli E."/>
            <person name="Baura V.A."/>
            <person name="Souza E.M."/>
            <person name="Passaglia L."/>
        </authorList>
    </citation>
    <scope>NUCLEOTIDE SEQUENCE [LARGE SCALE GENOMIC DNA]</scope>
    <source>
        <strain evidence="5 6">P26E</strain>
    </source>
</reference>
<dbReference type="EMBL" id="LVWI01000065">
    <property type="protein sequence ID" value="OKP82830.1"/>
    <property type="molecule type" value="Genomic_DNA"/>
</dbReference>
<dbReference type="InterPro" id="IPR000843">
    <property type="entry name" value="HTH_LacI"/>
</dbReference>
<comment type="caution">
    <text evidence="5">The sequence shown here is derived from an EMBL/GenBank/DDBJ whole genome shotgun (WGS) entry which is preliminary data.</text>
</comment>
<dbReference type="Pfam" id="PF13377">
    <property type="entry name" value="Peripla_BP_3"/>
    <property type="match status" value="1"/>
</dbReference>
<dbReference type="Gene3D" id="1.10.260.40">
    <property type="entry name" value="lambda repressor-like DNA-binding domains"/>
    <property type="match status" value="1"/>
</dbReference>
<dbReference type="CDD" id="cd06267">
    <property type="entry name" value="PBP1_LacI_sugar_binding-like"/>
    <property type="match status" value="1"/>
</dbReference>
<dbReference type="Proteomes" id="UP000186058">
    <property type="component" value="Unassembled WGS sequence"/>
</dbReference>
<evidence type="ECO:0000313" key="5">
    <source>
        <dbReference type="EMBL" id="OKP82830.1"/>
    </source>
</evidence>
<dbReference type="InterPro" id="IPR010982">
    <property type="entry name" value="Lambda_DNA-bd_dom_sf"/>
</dbReference>
<dbReference type="RefSeq" id="WP_074108673.1">
    <property type="nucleotide sequence ID" value="NZ_LVWI01000065.1"/>
</dbReference>
<evidence type="ECO:0000256" key="1">
    <source>
        <dbReference type="ARBA" id="ARBA00023015"/>
    </source>
</evidence>
<protein>
    <submittedName>
        <fullName evidence="5">Transcriptional regulator</fullName>
    </submittedName>
</protein>
<proteinExistence type="predicted"/>
<dbReference type="PRINTS" id="PR00036">
    <property type="entry name" value="HTHLACI"/>
</dbReference>